<protein>
    <submittedName>
        <fullName evidence="1">Uncharacterized protein</fullName>
    </submittedName>
</protein>
<dbReference type="AlphaFoldDB" id="A0A1G9N1X6"/>
<dbReference type="RefSeq" id="WP_084339586.1">
    <property type="nucleotide sequence ID" value="NZ_FNFD01000031.1"/>
</dbReference>
<reference evidence="1 2" key="1">
    <citation type="submission" date="2016-10" db="EMBL/GenBank/DDBJ databases">
        <authorList>
            <person name="de Groot N.N."/>
        </authorList>
    </citation>
    <scope>NUCLEOTIDE SEQUENCE [LARGE SCALE GENOMIC DNA]</scope>
    <source>
        <strain evidence="1 2">JCM 21544</strain>
    </source>
</reference>
<dbReference type="Proteomes" id="UP000198706">
    <property type="component" value="Unassembled WGS sequence"/>
</dbReference>
<sequence length="117" mass="12992">MLRIRGTIGTWPVDLTVELDDEDWARLASVQAVVPEETKPAPVRSQPADALWQSAQDLLRTAGQMEGPDLLVQLQALAGSADAGKRLLVRLRHCPQVKLESGVDTPLYRWQEPEEQP</sequence>
<name>A0A1G9N1X6_9PSED</name>
<dbReference type="EMBL" id="FNFD01000031">
    <property type="protein sequence ID" value="SDL80127.1"/>
    <property type="molecule type" value="Genomic_DNA"/>
</dbReference>
<evidence type="ECO:0000313" key="2">
    <source>
        <dbReference type="Proteomes" id="UP000198706"/>
    </source>
</evidence>
<gene>
    <name evidence="1" type="ORF">SAMN05216186_13119</name>
</gene>
<organism evidence="1 2">
    <name type="scientific">Pseudomonas indica</name>
    <dbReference type="NCBI Taxonomy" id="137658"/>
    <lineage>
        <taxon>Bacteria</taxon>
        <taxon>Pseudomonadati</taxon>
        <taxon>Pseudomonadota</taxon>
        <taxon>Gammaproteobacteria</taxon>
        <taxon>Pseudomonadales</taxon>
        <taxon>Pseudomonadaceae</taxon>
        <taxon>Pseudomonas</taxon>
    </lineage>
</organism>
<keyword evidence="2" id="KW-1185">Reference proteome</keyword>
<dbReference type="STRING" id="137658.SAMN05216186_13119"/>
<proteinExistence type="predicted"/>
<accession>A0A1G9N1X6</accession>
<evidence type="ECO:0000313" key="1">
    <source>
        <dbReference type="EMBL" id="SDL80127.1"/>
    </source>
</evidence>